<evidence type="ECO:0000313" key="1">
    <source>
        <dbReference type="EMBL" id="MPN18080.1"/>
    </source>
</evidence>
<reference evidence="1" key="1">
    <citation type="submission" date="2019-08" db="EMBL/GenBank/DDBJ databases">
        <authorList>
            <person name="Kucharzyk K."/>
            <person name="Murdoch R.W."/>
            <person name="Higgins S."/>
            <person name="Loffler F."/>
        </authorList>
    </citation>
    <scope>NUCLEOTIDE SEQUENCE</scope>
</reference>
<dbReference type="EMBL" id="VSSQ01065335">
    <property type="protein sequence ID" value="MPN18080.1"/>
    <property type="molecule type" value="Genomic_DNA"/>
</dbReference>
<protein>
    <recommendedName>
        <fullName evidence="2">AlgX/AlgJ SGNH hydrolase-like domain-containing protein</fullName>
    </recommendedName>
</protein>
<dbReference type="Pfam" id="PF14286">
    <property type="entry name" value="DHHW"/>
    <property type="match status" value="1"/>
</dbReference>
<organism evidence="1">
    <name type="scientific">bioreactor metagenome</name>
    <dbReference type="NCBI Taxonomy" id="1076179"/>
    <lineage>
        <taxon>unclassified sequences</taxon>
        <taxon>metagenomes</taxon>
        <taxon>ecological metagenomes</taxon>
    </lineage>
</organism>
<accession>A0A645FWN5</accession>
<gene>
    <name evidence="1" type="ORF">SDC9_165438</name>
</gene>
<comment type="caution">
    <text evidence="1">The sequence shown here is derived from an EMBL/GenBank/DDBJ whole genome shotgun (WGS) entry which is preliminary data.</text>
</comment>
<sequence>MVVPSSYNILGGLVPKGLGNIDELPLIDAIDARLSQSGYTGINVAENLLAHANEYIYYRTDHHWTTQGAWYGYERFMHTIGLAAMVPAQSLTNNAEGFFGTYYSKAKKFDAVADTITWYDLPVSAVTIDGVAVDSMYDMAALNTRDKYALFLHANNGVTVLQNDMAPEGSIMVIKDSYANCFVPFLTQNYRKVVVVDLRSLPKGVNELIRTEKVQDVLVLYSFSNLSSDANLPRIRY</sequence>
<name>A0A645FWN5_9ZZZZ</name>
<evidence type="ECO:0008006" key="2">
    <source>
        <dbReference type="Google" id="ProtNLM"/>
    </source>
</evidence>
<dbReference type="InterPro" id="IPR025945">
    <property type="entry name" value="DHHW"/>
</dbReference>
<dbReference type="AlphaFoldDB" id="A0A645FWN5"/>
<proteinExistence type="predicted"/>